<gene>
    <name evidence="1" type="ORF">QCO44_02710</name>
</gene>
<dbReference type="EMBL" id="JARVLH010000002">
    <property type="protein sequence ID" value="MEX5284554.1"/>
    <property type="molecule type" value="Genomic_DNA"/>
</dbReference>
<evidence type="ECO:0000313" key="2">
    <source>
        <dbReference type="Proteomes" id="UP001559623"/>
    </source>
</evidence>
<keyword evidence="2" id="KW-1185">Reference proteome</keyword>
<name>A0ABV3X3E4_9FIRM</name>
<evidence type="ECO:0000313" key="1">
    <source>
        <dbReference type="EMBL" id="MEX5284554.1"/>
    </source>
</evidence>
<dbReference type="Proteomes" id="UP001559623">
    <property type="component" value="Unassembled WGS sequence"/>
</dbReference>
<protein>
    <submittedName>
        <fullName evidence="1">Uncharacterized protein</fullName>
    </submittedName>
</protein>
<organism evidence="1 2">
    <name type="scientific">Selenomonas sputigena</name>
    <dbReference type="NCBI Taxonomy" id="69823"/>
    <lineage>
        <taxon>Bacteria</taxon>
        <taxon>Bacillati</taxon>
        <taxon>Bacillota</taxon>
        <taxon>Negativicutes</taxon>
        <taxon>Selenomonadales</taxon>
        <taxon>Selenomonadaceae</taxon>
        <taxon>Selenomonas</taxon>
    </lineage>
</organism>
<dbReference type="RefSeq" id="WP_368846291.1">
    <property type="nucleotide sequence ID" value="NZ_CP194411.1"/>
</dbReference>
<reference evidence="1 2" key="1">
    <citation type="submission" date="2023-04" db="EMBL/GenBank/DDBJ databases">
        <title>Genome Sequence of Selenomonas sputigena ATCC 33150.</title>
        <authorList>
            <person name="Miller D.P."/>
            <person name="Anvari S."/>
            <person name="Polson S.W."/>
            <person name="Macdonald M."/>
            <person name="Mcdowell J.V."/>
        </authorList>
    </citation>
    <scope>NUCLEOTIDE SEQUENCE [LARGE SCALE GENOMIC DNA]</scope>
    <source>
        <strain evidence="1 2">ATCC 33150</strain>
    </source>
</reference>
<comment type="caution">
    <text evidence="1">The sequence shown here is derived from an EMBL/GenBank/DDBJ whole genome shotgun (WGS) entry which is preliminary data.</text>
</comment>
<sequence>MRKDVAQCIEEFYGKLNHGRFMQLCRKNLRFKKEFYDLLNSSTAYSDLLEDGTPSVVRAFCVTFHEKKRGDFHIQYDAQLFICKLIPVVAIRYGFNVMVPKEGKKYACYELSGVSFKPYCREQQNFHERAIKYFSKEGYRMIYDAEAGEYAVGVGWFNSIVSNKKYGCVGEFLFTDFLYDWEAHEDADE</sequence>
<accession>A0ABV3X3E4</accession>
<proteinExistence type="predicted"/>